<protein>
    <submittedName>
        <fullName evidence="1">Uncharacterized protein</fullName>
    </submittedName>
</protein>
<dbReference type="AlphaFoldDB" id="A0A0B6YPT2"/>
<sequence length="49" mass="5761">TTPPWRPRCRHDGKNPNLHFAQVEIPTCKIPTFKIAQENLSHRISTYYP</sequence>
<proteinExistence type="predicted"/>
<evidence type="ECO:0000313" key="1">
    <source>
        <dbReference type="EMBL" id="CEK58279.1"/>
    </source>
</evidence>
<accession>A0A0B6YPT2</accession>
<gene>
    <name evidence="1" type="primary">ORF32554</name>
</gene>
<dbReference type="EMBL" id="HACG01011414">
    <property type="protein sequence ID" value="CEK58279.1"/>
    <property type="molecule type" value="Transcribed_RNA"/>
</dbReference>
<organism evidence="1">
    <name type="scientific">Arion vulgaris</name>
    <dbReference type="NCBI Taxonomy" id="1028688"/>
    <lineage>
        <taxon>Eukaryota</taxon>
        <taxon>Metazoa</taxon>
        <taxon>Spiralia</taxon>
        <taxon>Lophotrochozoa</taxon>
        <taxon>Mollusca</taxon>
        <taxon>Gastropoda</taxon>
        <taxon>Heterobranchia</taxon>
        <taxon>Euthyneura</taxon>
        <taxon>Panpulmonata</taxon>
        <taxon>Eupulmonata</taxon>
        <taxon>Stylommatophora</taxon>
        <taxon>Helicina</taxon>
        <taxon>Arionoidea</taxon>
        <taxon>Arionidae</taxon>
        <taxon>Arion</taxon>
    </lineage>
</organism>
<reference evidence="1" key="1">
    <citation type="submission" date="2014-12" db="EMBL/GenBank/DDBJ databases">
        <title>Insight into the proteome of Arion vulgaris.</title>
        <authorList>
            <person name="Aradska J."/>
            <person name="Bulat T."/>
            <person name="Smidak R."/>
            <person name="Sarate P."/>
            <person name="Gangsoo J."/>
            <person name="Sialana F."/>
            <person name="Bilban M."/>
            <person name="Lubec G."/>
        </authorList>
    </citation>
    <scope>NUCLEOTIDE SEQUENCE</scope>
    <source>
        <tissue evidence="1">Skin</tissue>
    </source>
</reference>
<name>A0A0B6YPT2_9EUPU</name>
<feature type="non-terminal residue" evidence="1">
    <location>
        <position position="1"/>
    </location>
</feature>